<organism evidence="3 4">
    <name type="scientific">Ictalurus punctatus</name>
    <name type="common">Channel catfish</name>
    <name type="synonym">Silurus punctatus</name>
    <dbReference type="NCBI Taxonomy" id="7998"/>
    <lineage>
        <taxon>Eukaryota</taxon>
        <taxon>Metazoa</taxon>
        <taxon>Chordata</taxon>
        <taxon>Craniata</taxon>
        <taxon>Vertebrata</taxon>
        <taxon>Euteleostomi</taxon>
        <taxon>Actinopterygii</taxon>
        <taxon>Neopterygii</taxon>
        <taxon>Teleostei</taxon>
        <taxon>Ostariophysi</taxon>
        <taxon>Siluriformes</taxon>
        <taxon>Ictaluridae</taxon>
        <taxon>Ictalurus</taxon>
    </lineage>
</organism>
<dbReference type="PANTHER" id="PTHR34488:SF1">
    <property type="entry name" value="SI:CH211-245H14.1-RELATED"/>
    <property type="match status" value="1"/>
</dbReference>
<feature type="region of interest" description="Disordered" evidence="2">
    <location>
        <begin position="351"/>
        <end position="372"/>
    </location>
</feature>
<name>A0A9F7R0V0_ICTPU</name>
<reference evidence="4" key="2">
    <citation type="submission" date="2025-08" db="UniProtKB">
        <authorList>
            <consortium name="RefSeq"/>
        </authorList>
    </citation>
    <scope>IDENTIFICATION</scope>
    <source>
        <tissue evidence="4">Blood</tissue>
    </source>
</reference>
<accession>A0A9F7R0V0</accession>
<sequence>MMPRFSGFALEGSTKREEPGVVIQNQEPGNKTLRCFILLTGTTLNSHIGMMDHLKKQIPALQVVQTEEEYDFIMVFCPVIRGHAIDIQAAQEKLNKISDNKPAVLVVLHHTFDLECVVPDSSRAVHRENTFTVDCLFHEDQGLLRCQKNHESFTRIINYIKHQMCRKNSVDERMETDQRLVGPDSEEQEYTEPKKSKIVALTAKSTLNYFILLTGETLNTHDIFMSMLIVNYKIPQLQKVDTVDECDFILAFCPIVSRAGTDIEAAVRKLNQHSDDKPAILVVLHRTFNPECVVPDSNRAVKRGNTITVDCLFHENQGLLNCLKNEKSFTRIINYIKPQLEEIQQENMKEHQADPSQCSDKQENMLNGADPSKKQLETMRMELEKLKSELAEKNEQLTMKDNLLNDIKRQLKESQKQVEERDRLLREVRDELVNTTKKLDPKKDSWILWANKK</sequence>
<dbReference type="GeneID" id="108259768"/>
<keyword evidence="3" id="KW-1185">Reference proteome</keyword>
<gene>
    <name evidence="4" type="primary">LOC108259768</name>
</gene>
<dbReference type="RefSeq" id="XP_053533001.1">
    <property type="nucleotide sequence ID" value="XM_053677026.1"/>
</dbReference>
<protein>
    <submittedName>
        <fullName evidence="4">Uncharacterized protein LOC108259768 isoform X2</fullName>
    </submittedName>
</protein>
<evidence type="ECO:0000313" key="3">
    <source>
        <dbReference type="Proteomes" id="UP000221080"/>
    </source>
</evidence>
<keyword evidence="1" id="KW-0175">Coiled coil</keyword>
<evidence type="ECO:0000256" key="2">
    <source>
        <dbReference type="SAM" id="MobiDB-lite"/>
    </source>
</evidence>
<evidence type="ECO:0000256" key="1">
    <source>
        <dbReference type="SAM" id="Coils"/>
    </source>
</evidence>
<dbReference type="AlphaFoldDB" id="A0A9F7R0V0"/>
<reference evidence="3" key="1">
    <citation type="journal article" date="2016" name="Nat. Commun.">
        <title>The channel catfish genome sequence provides insights into the evolution of scale formation in teleosts.</title>
        <authorList>
            <person name="Liu Z."/>
            <person name="Liu S."/>
            <person name="Yao J."/>
            <person name="Bao L."/>
            <person name="Zhang J."/>
            <person name="Li Y."/>
            <person name="Jiang C."/>
            <person name="Sun L."/>
            <person name="Wang R."/>
            <person name="Zhang Y."/>
            <person name="Zhou T."/>
            <person name="Zeng Q."/>
            <person name="Fu Q."/>
            <person name="Gao S."/>
            <person name="Li N."/>
            <person name="Koren S."/>
            <person name="Jiang Y."/>
            <person name="Zimin A."/>
            <person name="Xu P."/>
            <person name="Phillippy A.M."/>
            <person name="Geng X."/>
            <person name="Song L."/>
            <person name="Sun F."/>
            <person name="Li C."/>
            <person name="Wang X."/>
            <person name="Chen A."/>
            <person name="Jin Y."/>
            <person name="Yuan Z."/>
            <person name="Yang Y."/>
            <person name="Tan S."/>
            <person name="Peatman E."/>
            <person name="Lu J."/>
            <person name="Qin Z."/>
            <person name="Dunham R."/>
            <person name="Li Z."/>
            <person name="Sonstegard T."/>
            <person name="Feng J."/>
            <person name="Danzmann R.G."/>
            <person name="Schroeder S."/>
            <person name="Scheffler B."/>
            <person name="Duke M.V."/>
            <person name="Ballard L."/>
            <person name="Kucuktas H."/>
            <person name="Kaltenboeck L."/>
            <person name="Liu H."/>
            <person name="Armbruster J."/>
            <person name="Xie Y."/>
            <person name="Kirby M.L."/>
            <person name="Tian Y."/>
            <person name="Flanagan M.E."/>
            <person name="Mu W."/>
            <person name="Waldbieser G.C."/>
        </authorList>
    </citation>
    <scope>NUCLEOTIDE SEQUENCE [LARGE SCALE GENOMIC DNA]</scope>
    <source>
        <strain evidence="3">SDA103</strain>
    </source>
</reference>
<feature type="coiled-coil region" evidence="1">
    <location>
        <begin position="373"/>
        <end position="431"/>
    </location>
</feature>
<evidence type="ECO:0000313" key="4">
    <source>
        <dbReference type="RefSeq" id="XP_053533001.1"/>
    </source>
</evidence>
<dbReference type="Proteomes" id="UP000221080">
    <property type="component" value="Chromosome 28"/>
</dbReference>
<dbReference type="PANTHER" id="PTHR34488">
    <property type="entry name" value="SI:CH211-245H14.1-RELATED"/>
    <property type="match status" value="1"/>
</dbReference>
<proteinExistence type="predicted"/>